<protein>
    <submittedName>
        <fullName evidence="1">Uncharacterized protein</fullName>
    </submittedName>
</protein>
<dbReference type="Proteomes" id="UP001371456">
    <property type="component" value="Unassembled WGS sequence"/>
</dbReference>
<proteinExistence type="predicted"/>
<dbReference type="AlphaFoldDB" id="A0AAN8XUA2"/>
<keyword evidence="2" id="KW-1185">Reference proteome</keyword>
<dbReference type="EMBL" id="JBANQN010000824">
    <property type="protein sequence ID" value="KAK6769390.1"/>
    <property type="molecule type" value="Genomic_DNA"/>
</dbReference>
<evidence type="ECO:0000313" key="2">
    <source>
        <dbReference type="Proteomes" id="UP001371456"/>
    </source>
</evidence>
<sequence>MKTWSRWIPLNFIRRSLIKIVLILIKERQD</sequence>
<gene>
    <name evidence="1" type="ORF">RDI58_033367</name>
</gene>
<name>A0AAN8XUA2_SOLBU</name>
<evidence type="ECO:0000313" key="1">
    <source>
        <dbReference type="EMBL" id="KAK6769390.1"/>
    </source>
</evidence>
<accession>A0AAN8XUA2</accession>
<organism evidence="1 2">
    <name type="scientific">Solanum bulbocastanum</name>
    <name type="common">Wild potato</name>
    <dbReference type="NCBI Taxonomy" id="147425"/>
    <lineage>
        <taxon>Eukaryota</taxon>
        <taxon>Viridiplantae</taxon>
        <taxon>Streptophyta</taxon>
        <taxon>Embryophyta</taxon>
        <taxon>Tracheophyta</taxon>
        <taxon>Spermatophyta</taxon>
        <taxon>Magnoliopsida</taxon>
        <taxon>eudicotyledons</taxon>
        <taxon>Gunneridae</taxon>
        <taxon>Pentapetalae</taxon>
        <taxon>asterids</taxon>
        <taxon>lamiids</taxon>
        <taxon>Solanales</taxon>
        <taxon>Solanaceae</taxon>
        <taxon>Solanoideae</taxon>
        <taxon>Solaneae</taxon>
        <taxon>Solanum</taxon>
    </lineage>
</organism>
<comment type="caution">
    <text evidence="1">The sequence shown here is derived from an EMBL/GenBank/DDBJ whole genome shotgun (WGS) entry which is preliminary data.</text>
</comment>
<reference evidence="1 2" key="1">
    <citation type="submission" date="2024-02" db="EMBL/GenBank/DDBJ databases">
        <title>de novo genome assembly of Solanum bulbocastanum strain 11H21.</title>
        <authorList>
            <person name="Hosaka A.J."/>
        </authorList>
    </citation>
    <scope>NUCLEOTIDE SEQUENCE [LARGE SCALE GENOMIC DNA]</scope>
    <source>
        <tissue evidence="1">Young leaves</tissue>
    </source>
</reference>